<evidence type="ECO:0000313" key="8">
    <source>
        <dbReference type="Proteomes" id="UP000070409"/>
    </source>
</evidence>
<name>A0A137YZA5_9ACTN</name>
<evidence type="ECO:0000256" key="4">
    <source>
        <dbReference type="ARBA" id="ARBA00022777"/>
    </source>
</evidence>
<evidence type="ECO:0000256" key="2">
    <source>
        <dbReference type="ARBA" id="ARBA00012438"/>
    </source>
</evidence>
<evidence type="ECO:0000256" key="5">
    <source>
        <dbReference type="ARBA" id="ARBA00023012"/>
    </source>
</evidence>
<evidence type="ECO:0000256" key="3">
    <source>
        <dbReference type="ARBA" id="ARBA00022679"/>
    </source>
</evidence>
<dbReference type="EC" id="2.7.13.3" evidence="2"/>
<evidence type="ECO:0000256" key="1">
    <source>
        <dbReference type="ARBA" id="ARBA00000085"/>
    </source>
</evidence>
<dbReference type="RefSeq" id="WP_068746619.1">
    <property type="nucleotide sequence ID" value="NZ_LSRE01000044.1"/>
</dbReference>
<dbReference type="Proteomes" id="UP000070409">
    <property type="component" value="Unassembled WGS sequence"/>
</dbReference>
<dbReference type="InterPro" id="IPR036890">
    <property type="entry name" value="HATPase_C_sf"/>
</dbReference>
<keyword evidence="6" id="KW-0472">Membrane</keyword>
<accession>A0A137YZA5</accession>
<dbReference type="PANTHER" id="PTHR24421:SF10">
    <property type="entry name" value="NITRATE_NITRITE SENSOR PROTEIN NARQ"/>
    <property type="match status" value="1"/>
</dbReference>
<keyword evidence="6" id="KW-0812">Transmembrane</keyword>
<dbReference type="PANTHER" id="PTHR24421">
    <property type="entry name" value="NITRATE/NITRITE SENSOR PROTEIN NARX-RELATED"/>
    <property type="match status" value="1"/>
</dbReference>
<organism evidence="7 8">
    <name type="scientific">Tsukamurella pseudospumae</name>
    <dbReference type="NCBI Taxonomy" id="239498"/>
    <lineage>
        <taxon>Bacteria</taxon>
        <taxon>Bacillati</taxon>
        <taxon>Actinomycetota</taxon>
        <taxon>Actinomycetes</taxon>
        <taxon>Mycobacteriales</taxon>
        <taxon>Tsukamurellaceae</taxon>
        <taxon>Tsukamurella</taxon>
    </lineage>
</organism>
<dbReference type="SUPFAM" id="SSF55874">
    <property type="entry name" value="ATPase domain of HSP90 chaperone/DNA topoisomerase II/histidine kinase"/>
    <property type="match status" value="1"/>
</dbReference>
<feature type="transmembrane region" description="Helical" evidence="6">
    <location>
        <begin position="44"/>
        <end position="75"/>
    </location>
</feature>
<dbReference type="InterPro" id="IPR050482">
    <property type="entry name" value="Sensor_HK_TwoCompSys"/>
</dbReference>
<proteinExistence type="predicted"/>
<keyword evidence="5" id="KW-0902">Two-component regulatory system</keyword>
<sequence>MTFEPARRVRAVQAALLALSAAGTVAFVAVLFPGMRGADLASGAAAMLAATVAVALLRPVLAAPVVAAAGCFLVLGPWAEAAESGAAVWIAVAASLVSSAAAQTARDRRDAVLAFAPFVVFAVAVAASSQSVWGALGSLAPVLGGSTVGLGIRLRTAAQERRALADRQARADERLALAAQLHDLATARLTRIVLAARSAGQPGIEADAQAALADLRRVVIGLQSDDAPSAPLAAGGLVAAADVDGAVADAVHRARDAGQHVDLTGSLGAPLPRAAADCLARVLEEGLANARKHAAGAPVDVEVTPHGLRVHNPLSEADPALAATGSGTGLPGLDARTALVGGTLRHGRSPDGGWTLQAEFPAAAR</sequence>
<protein>
    <recommendedName>
        <fullName evidence="2">histidine kinase</fullName>
        <ecNumber evidence="2">2.7.13.3</ecNumber>
    </recommendedName>
</protein>
<dbReference type="Gene3D" id="3.30.565.10">
    <property type="entry name" value="Histidine kinase-like ATPase, C-terminal domain"/>
    <property type="match status" value="1"/>
</dbReference>
<comment type="catalytic activity">
    <reaction evidence="1">
        <text>ATP + protein L-histidine = ADP + protein N-phospho-L-histidine.</text>
        <dbReference type="EC" id="2.7.13.3"/>
    </reaction>
</comment>
<evidence type="ECO:0000313" key="7">
    <source>
        <dbReference type="EMBL" id="KXO91282.1"/>
    </source>
</evidence>
<feature type="transmembrane region" description="Helical" evidence="6">
    <location>
        <begin position="133"/>
        <end position="152"/>
    </location>
</feature>
<feature type="transmembrane region" description="Helical" evidence="6">
    <location>
        <begin position="12"/>
        <end position="32"/>
    </location>
</feature>
<keyword evidence="8" id="KW-1185">Reference proteome</keyword>
<keyword evidence="3" id="KW-0808">Transferase</keyword>
<reference evidence="7 8" key="1">
    <citation type="submission" date="2016-02" db="EMBL/GenBank/DDBJ databases">
        <authorList>
            <person name="Teng J.L."/>
            <person name="Tang Y."/>
            <person name="Huang Y."/>
            <person name="Guo F."/>
            <person name="Wei W."/>
            <person name="Chen J.H."/>
            <person name="Wong S.Y."/>
            <person name="Lau S.K."/>
            <person name="Woo P.C."/>
        </authorList>
    </citation>
    <scope>NUCLEOTIDE SEQUENCE [LARGE SCALE GENOMIC DNA]</scope>
    <source>
        <strain evidence="7 8">JCM 13375</strain>
    </source>
</reference>
<dbReference type="CDD" id="cd16917">
    <property type="entry name" value="HATPase_UhpB-NarQ-NarX-like"/>
    <property type="match status" value="1"/>
</dbReference>
<gene>
    <name evidence="7" type="ORF">AXK61_06920</name>
</gene>
<feature type="transmembrane region" description="Helical" evidence="6">
    <location>
        <begin position="111"/>
        <end position="127"/>
    </location>
</feature>
<evidence type="ECO:0000256" key="6">
    <source>
        <dbReference type="SAM" id="Phobius"/>
    </source>
</evidence>
<keyword evidence="6" id="KW-1133">Transmembrane helix</keyword>
<keyword evidence="4" id="KW-0418">Kinase</keyword>
<comment type="caution">
    <text evidence="7">The sequence shown here is derived from an EMBL/GenBank/DDBJ whole genome shotgun (WGS) entry which is preliminary data.</text>
</comment>
<dbReference type="EMBL" id="LSRE01000044">
    <property type="protein sequence ID" value="KXO91282.1"/>
    <property type="molecule type" value="Genomic_DNA"/>
</dbReference>